<evidence type="ECO:0000256" key="2">
    <source>
        <dbReference type="ARBA" id="ARBA00010139"/>
    </source>
</evidence>
<comment type="caution">
    <text evidence="8">The sequence shown here is derived from an EMBL/GenBank/DDBJ whole genome shotgun (WGS) entry which is preliminary data.</text>
</comment>
<dbReference type="EMBL" id="NKCL01000115">
    <property type="protein sequence ID" value="RSL81729.1"/>
    <property type="molecule type" value="Genomic_DNA"/>
</dbReference>
<evidence type="ECO:0000256" key="6">
    <source>
        <dbReference type="ARBA" id="ARBA00023002"/>
    </source>
</evidence>
<evidence type="ECO:0000256" key="4">
    <source>
        <dbReference type="ARBA" id="ARBA00022827"/>
    </source>
</evidence>
<keyword evidence="5" id="KW-0521">NADP</keyword>
<keyword evidence="9" id="KW-1185">Reference proteome</keyword>
<name>A0A428RW28_9HYPO</name>
<sequence>MRTVAPPEQSISPWAPDLYVKMVLISTDETQAARRYISDWKGIKKFRGVTHYSLLWPDEEIDDLSVETQQLHKELYPEMFRLRETIFAGFRYGWSEKNTFDDTPDHRRATYEKAWAEGGFRFWVSIYKDNLFDGKTNEESYKFWAEKTRARVQDPKERDLLATLQMPHCFGIKRPCLEHDYFEQCNRSNVDIIDIKTNPVKEFTKTGLVLKDGTHHDDLDVGAIATGFDVVTGAEIPPVSSRRGFCDAHMHNWSECIDHIAEHFRKGKMMGYWKGEHEFESEKADLVMDAIPPYLIKDELETVTPFPATDRTMRTTTQHIGELQISSDRSMREWDMI</sequence>
<evidence type="ECO:0000256" key="7">
    <source>
        <dbReference type="ARBA" id="ARBA00023033"/>
    </source>
</evidence>
<protein>
    <submittedName>
        <fullName evidence="8">Uncharacterized protein</fullName>
    </submittedName>
</protein>
<dbReference type="InterPro" id="IPR036188">
    <property type="entry name" value="FAD/NAD-bd_sf"/>
</dbReference>
<dbReference type="AlphaFoldDB" id="A0A428RW28"/>
<dbReference type="SUPFAM" id="SSF51905">
    <property type="entry name" value="FAD/NAD(P)-binding domain"/>
    <property type="match status" value="1"/>
</dbReference>
<keyword evidence="6" id="KW-0560">Oxidoreductase</keyword>
<keyword evidence="3" id="KW-0285">Flavoprotein</keyword>
<evidence type="ECO:0000313" key="8">
    <source>
        <dbReference type="EMBL" id="RSL81729.1"/>
    </source>
</evidence>
<dbReference type="PANTHER" id="PTHR43098">
    <property type="entry name" value="L-ORNITHINE N(5)-MONOOXYGENASE-RELATED"/>
    <property type="match status" value="1"/>
</dbReference>
<dbReference type="GO" id="GO:0004497">
    <property type="term" value="F:monooxygenase activity"/>
    <property type="evidence" value="ECO:0007669"/>
    <property type="project" value="UniProtKB-KW"/>
</dbReference>
<reference evidence="8 9" key="1">
    <citation type="submission" date="2017-06" db="EMBL/GenBank/DDBJ databases">
        <title>Comparative genomic analysis of Ambrosia Fusariam Clade fungi.</title>
        <authorList>
            <person name="Stajich J.E."/>
            <person name="Carrillo J."/>
            <person name="Kijimoto T."/>
            <person name="Eskalen A."/>
            <person name="O'Donnell K."/>
            <person name="Kasson M."/>
        </authorList>
    </citation>
    <scope>NUCLEOTIDE SEQUENCE [LARGE SCALE GENOMIC DNA]</scope>
    <source>
        <strain evidence="8 9">NRRL62606</strain>
    </source>
</reference>
<evidence type="ECO:0000256" key="3">
    <source>
        <dbReference type="ARBA" id="ARBA00022630"/>
    </source>
</evidence>
<dbReference type="Proteomes" id="UP000287972">
    <property type="component" value="Unassembled WGS sequence"/>
</dbReference>
<accession>A0A428RW28</accession>
<dbReference type="InterPro" id="IPR050775">
    <property type="entry name" value="FAD-binding_Monooxygenases"/>
</dbReference>
<keyword evidence="4" id="KW-0274">FAD</keyword>
<proteinExistence type="inferred from homology"/>
<comment type="similarity">
    <text evidence="2">Belongs to the FAD-binding monooxygenase family.</text>
</comment>
<organism evidence="8 9">
    <name type="scientific">Fusarium floridanum</name>
    <dbReference type="NCBI Taxonomy" id="1325733"/>
    <lineage>
        <taxon>Eukaryota</taxon>
        <taxon>Fungi</taxon>
        <taxon>Dikarya</taxon>
        <taxon>Ascomycota</taxon>
        <taxon>Pezizomycotina</taxon>
        <taxon>Sordariomycetes</taxon>
        <taxon>Hypocreomycetidae</taxon>
        <taxon>Hypocreales</taxon>
        <taxon>Nectriaceae</taxon>
        <taxon>Fusarium</taxon>
        <taxon>Fusarium solani species complex</taxon>
    </lineage>
</organism>
<comment type="cofactor">
    <cofactor evidence="1">
        <name>FAD</name>
        <dbReference type="ChEBI" id="CHEBI:57692"/>
    </cofactor>
</comment>
<gene>
    <name evidence="8" type="ORF">CEP51_005609</name>
</gene>
<dbReference type="PANTHER" id="PTHR43098:SF3">
    <property type="entry name" value="L-ORNITHINE N(5)-MONOOXYGENASE-RELATED"/>
    <property type="match status" value="1"/>
</dbReference>
<evidence type="ECO:0000256" key="5">
    <source>
        <dbReference type="ARBA" id="ARBA00022857"/>
    </source>
</evidence>
<keyword evidence="7" id="KW-0503">Monooxygenase</keyword>
<evidence type="ECO:0000313" key="9">
    <source>
        <dbReference type="Proteomes" id="UP000287972"/>
    </source>
</evidence>
<evidence type="ECO:0000256" key="1">
    <source>
        <dbReference type="ARBA" id="ARBA00001974"/>
    </source>
</evidence>